<dbReference type="Pfam" id="PF02036">
    <property type="entry name" value="SCP2"/>
    <property type="match status" value="1"/>
</dbReference>
<dbReference type="InterPro" id="IPR036527">
    <property type="entry name" value="SCP2_sterol-bd_dom_sf"/>
</dbReference>
<evidence type="ECO:0000313" key="3">
    <source>
        <dbReference type="Proteomes" id="UP000217935"/>
    </source>
</evidence>
<proteinExistence type="predicted"/>
<dbReference type="SUPFAM" id="SSF55718">
    <property type="entry name" value="SCP-like"/>
    <property type="match status" value="1"/>
</dbReference>
<dbReference type="InterPro" id="IPR003033">
    <property type="entry name" value="SCP2_sterol-bd_dom"/>
</dbReference>
<dbReference type="RefSeq" id="WP_066708135.1">
    <property type="nucleotide sequence ID" value="NZ_CP022196.1"/>
</dbReference>
<dbReference type="STRING" id="1758178.GCA_001550095_02160"/>
<evidence type="ECO:0000313" key="2">
    <source>
        <dbReference type="EMBL" id="ATG46684.1"/>
    </source>
</evidence>
<protein>
    <submittedName>
        <fullName evidence="2">Sterol carrier family protein</fullName>
    </submittedName>
</protein>
<dbReference type="AlphaFoldDB" id="A0A291G9E2"/>
<keyword evidence="3" id="KW-1185">Reference proteome</keyword>
<dbReference type="Gene3D" id="3.30.1050.10">
    <property type="entry name" value="SCP2 sterol-binding domain"/>
    <property type="match status" value="1"/>
</dbReference>
<accession>A0A291G9E2</accession>
<evidence type="ECO:0000259" key="1">
    <source>
        <dbReference type="Pfam" id="PF02036"/>
    </source>
</evidence>
<sequence>MTKDFLDIAQAALTERLKGENFEKSVSLRIKEIGNLIIKGDTAEISDDRADCAIIADQPTFEKILAGQLNPMKAAMFGKLKIAGDAKTALKFGNLFG</sequence>
<organism evidence="2 3">
    <name type="scientific">Celeribacter ethanolicus</name>
    <dbReference type="NCBI Taxonomy" id="1758178"/>
    <lineage>
        <taxon>Bacteria</taxon>
        <taxon>Pseudomonadati</taxon>
        <taxon>Pseudomonadota</taxon>
        <taxon>Alphaproteobacteria</taxon>
        <taxon>Rhodobacterales</taxon>
        <taxon>Roseobacteraceae</taxon>
        <taxon>Celeribacter</taxon>
    </lineage>
</organism>
<reference evidence="2 3" key="1">
    <citation type="submission" date="2017-06" db="EMBL/GenBank/DDBJ databases">
        <title>Celeribacter sp. TSPH2 complete genome sequence.</title>
        <authorList>
            <person name="Woo J.-H."/>
            <person name="Kim H.-S."/>
        </authorList>
    </citation>
    <scope>NUCLEOTIDE SEQUENCE [LARGE SCALE GENOMIC DNA]</scope>
    <source>
        <strain evidence="2 3">TSPH2</strain>
    </source>
</reference>
<name>A0A291G9E2_9RHOB</name>
<dbReference type="Proteomes" id="UP000217935">
    <property type="component" value="Chromosome"/>
</dbReference>
<gene>
    <name evidence="2" type="ORF">CEW89_03365</name>
</gene>
<dbReference type="EMBL" id="CP022196">
    <property type="protein sequence ID" value="ATG46684.1"/>
    <property type="molecule type" value="Genomic_DNA"/>
</dbReference>
<feature type="domain" description="SCP2" evidence="1">
    <location>
        <begin position="24"/>
        <end position="96"/>
    </location>
</feature>
<dbReference type="KEGG" id="ceh:CEW89_03365"/>
<dbReference type="OrthoDB" id="9809312at2"/>